<dbReference type="InterPro" id="IPR032869">
    <property type="entry name" value="WHH_dom_containing"/>
</dbReference>
<dbReference type="Pfam" id="PF09346">
    <property type="entry name" value="SMI1_KNR4"/>
    <property type="match status" value="1"/>
</dbReference>
<dbReference type="InterPro" id="IPR037883">
    <property type="entry name" value="Knr4/Smi1-like_sf"/>
</dbReference>
<evidence type="ECO:0000313" key="2">
    <source>
        <dbReference type="EMBL" id="REF35174.1"/>
    </source>
</evidence>
<dbReference type="Pfam" id="PF14414">
    <property type="entry name" value="WHH"/>
    <property type="match status" value="1"/>
</dbReference>
<dbReference type="InterPro" id="IPR018958">
    <property type="entry name" value="Knr4/Smi1-like_dom"/>
</dbReference>
<feature type="domain" description="Knr4/Smi1-like" evidence="1">
    <location>
        <begin position="463"/>
        <end position="605"/>
    </location>
</feature>
<name>A0A3D9VAK0_THECX</name>
<gene>
    <name evidence="2" type="ORF">DFJ64_0546</name>
</gene>
<dbReference type="EMBL" id="QTUC01000001">
    <property type="protein sequence ID" value="REF35174.1"/>
    <property type="molecule type" value="Genomic_DNA"/>
</dbReference>
<evidence type="ECO:0000259" key="1">
    <source>
        <dbReference type="SMART" id="SM00860"/>
    </source>
</evidence>
<proteinExistence type="predicted"/>
<reference evidence="2 3" key="1">
    <citation type="submission" date="2018-08" db="EMBL/GenBank/DDBJ databases">
        <title>Sequencing the genomes of 1000 actinobacteria strains.</title>
        <authorList>
            <person name="Klenk H.-P."/>
        </authorList>
    </citation>
    <scope>NUCLEOTIDE SEQUENCE [LARGE SCALE GENOMIC DNA]</scope>
    <source>
        <strain evidence="2 3">DSM 22891</strain>
    </source>
</reference>
<dbReference type="SUPFAM" id="SSF160631">
    <property type="entry name" value="SMI1/KNR4-like"/>
    <property type="match status" value="1"/>
</dbReference>
<dbReference type="SMART" id="SM00860">
    <property type="entry name" value="SMI1_KNR4"/>
    <property type="match status" value="1"/>
</dbReference>
<keyword evidence="3" id="KW-1185">Reference proteome</keyword>
<dbReference type="AlphaFoldDB" id="A0A3D9VAK0"/>
<protein>
    <recommendedName>
        <fullName evidence="1">Knr4/Smi1-like domain-containing protein</fullName>
    </recommendedName>
</protein>
<dbReference type="Proteomes" id="UP000256485">
    <property type="component" value="Unassembled WGS sequence"/>
</dbReference>
<sequence length="649" mass="72459">MDGNGSRLTCTVGRRRRVWVAPVGDATVWNRREFQFIDACQAKDPEQCVRLLLGMTLWLPVMAPNNGYVVTERDGYKLVHTYTSRERAESVVVPGVDLNAPVSRHFVELVESWKSTEYGLVVNPDSDSELHILPEAFPDIRKFAEQHRVKLFAIARTRDPVTLPVTQVGEFRFAALADGFDDEGRPAILPARRMIIDLEEKAKIRGYLQSGAVLQAVAGRAQDMFDPDRGEVVPASTLTDGIWVWQEGMVYYLEKYGLAPEPEFLNHIVAAGYRCPEVPSSRLEAAGRALMEWQRATAKLYRRSRASRTLTRIAATDEFVPPASRWLGQIVRFEPPLLRTRYPYGVYVNLRGCVDWIPYARAIVELPEADEALTADELRVLDVLTANAVMVEAQDPLWAGTAGSLATPDGWLWRHLPYSRQVALVPAELAVAFRHAGGIATRLTPHPGRGVSMCGTEPVGFEPVPEQAEVDVDRLETSLGVPVPEPYRDFLIATGGGRPTRPAVHPDFGFVVDQTFLHAARGRRNLLNNLRYLRPFLGDRFTNDFLGIARVQGGMLALRLTDPDAGSVWFWDADDFHDDDRYDAVIVCRDLLRRCADSFDVFLRQLVPVPEWLCEVARSAVTSGAATVVRDDDMGKALPAKDRPSTSRS</sequence>
<evidence type="ECO:0000313" key="3">
    <source>
        <dbReference type="Proteomes" id="UP000256485"/>
    </source>
</evidence>
<comment type="caution">
    <text evidence="2">The sequence shown here is derived from an EMBL/GenBank/DDBJ whole genome shotgun (WGS) entry which is preliminary data.</text>
</comment>
<dbReference type="Gene3D" id="3.40.1580.10">
    <property type="entry name" value="SMI1/KNR4-like"/>
    <property type="match status" value="1"/>
</dbReference>
<accession>A0A3D9VAK0</accession>
<organism evidence="2 3">
    <name type="scientific">Thermasporomyces composti</name>
    <dbReference type="NCBI Taxonomy" id="696763"/>
    <lineage>
        <taxon>Bacteria</taxon>
        <taxon>Bacillati</taxon>
        <taxon>Actinomycetota</taxon>
        <taxon>Actinomycetes</taxon>
        <taxon>Propionibacteriales</taxon>
        <taxon>Nocardioidaceae</taxon>
        <taxon>Thermasporomyces</taxon>
    </lineage>
</organism>